<evidence type="ECO:0000256" key="1">
    <source>
        <dbReference type="SAM" id="MobiDB-lite"/>
    </source>
</evidence>
<dbReference type="InterPro" id="IPR023393">
    <property type="entry name" value="START-like_dom_sf"/>
</dbReference>
<gene>
    <name evidence="3" type="ORF">AZ78_4721</name>
</gene>
<name>A0A120AI52_9GAMM</name>
<dbReference type="Proteomes" id="UP000023435">
    <property type="component" value="Unassembled WGS sequence"/>
</dbReference>
<sequence length="347" mass="38433">MTVEPPELPSSPPPVQPPAAPPRHDVSVSLLVHASPLFGGALIGLLLRLAFDGQPGQAFATMLWIFIVLAPFAIGAVTVYLAERIKPRSTMYHFFMPVFSVSLCVLGSMLLMLEGAICVVMVMPIFAVMGGLGGVIMGAICRRLQRSKTPTVYSFVALPLVLGLLGVGQDTPHRFEHVERRVLIQAAPADVWKVLLDADHIQASEVDRAWMYRIGVPTPLNGLTHETRNGLVREVRMGKGIHFQQVSTDWKPQQYVRWQYLFEDDSVPAGALDDHVRIGGPYFDLLDTRYTLTPRGAATELSIRMDYRVSTGFNWYTVPLANWLIGDFSEVILDFYRHRAEPAAAPA</sequence>
<keyword evidence="2" id="KW-0472">Membrane</keyword>
<keyword evidence="2" id="KW-1133">Transmembrane helix</keyword>
<dbReference type="SUPFAM" id="SSF55961">
    <property type="entry name" value="Bet v1-like"/>
    <property type="match status" value="1"/>
</dbReference>
<dbReference type="InterPro" id="IPR019587">
    <property type="entry name" value="Polyketide_cyclase/dehydratase"/>
</dbReference>
<feature type="transmembrane region" description="Helical" evidence="2">
    <location>
        <begin position="30"/>
        <end position="51"/>
    </location>
</feature>
<dbReference type="Pfam" id="PF10604">
    <property type="entry name" value="Polyketide_cyc2"/>
    <property type="match status" value="1"/>
</dbReference>
<evidence type="ECO:0000313" key="4">
    <source>
        <dbReference type="Proteomes" id="UP000023435"/>
    </source>
</evidence>
<organism evidence="3 4">
    <name type="scientific">Lysobacter capsici AZ78</name>
    <dbReference type="NCBI Taxonomy" id="1444315"/>
    <lineage>
        <taxon>Bacteria</taxon>
        <taxon>Pseudomonadati</taxon>
        <taxon>Pseudomonadota</taxon>
        <taxon>Gammaproteobacteria</taxon>
        <taxon>Lysobacterales</taxon>
        <taxon>Lysobacteraceae</taxon>
        <taxon>Lysobacter</taxon>
    </lineage>
</organism>
<keyword evidence="4" id="KW-1185">Reference proteome</keyword>
<evidence type="ECO:0000256" key="2">
    <source>
        <dbReference type="SAM" id="Phobius"/>
    </source>
</evidence>
<comment type="caution">
    <text evidence="3">The sequence shown here is derived from an EMBL/GenBank/DDBJ whole genome shotgun (WGS) entry which is preliminary data.</text>
</comment>
<reference evidence="3 4" key="1">
    <citation type="journal article" date="2014" name="Genome Announc.">
        <title>Draft Genome Sequence of Lysobacter capsici AZ78, a Bacterium Antagonistic to Plant-Pathogenic Oomycetes.</title>
        <authorList>
            <person name="Puopolo G."/>
            <person name="Sonego P."/>
            <person name="Engelen K."/>
            <person name="Pertot I."/>
        </authorList>
    </citation>
    <scope>NUCLEOTIDE SEQUENCE [LARGE SCALE GENOMIC DNA]</scope>
    <source>
        <strain evidence="3 4">AZ78</strain>
    </source>
</reference>
<dbReference type="EMBL" id="JAJA02000001">
    <property type="protein sequence ID" value="KWS07160.1"/>
    <property type="molecule type" value="Genomic_DNA"/>
</dbReference>
<protein>
    <recommendedName>
        <fullName evidence="5">Polyketide cyclase/dehydrase</fullName>
    </recommendedName>
</protein>
<proteinExistence type="predicted"/>
<feature type="transmembrane region" description="Helical" evidence="2">
    <location>
        <begin position="152"/>
        <end position="168"/>
    </location>
</feature>
<accession>A0A120AI52</accession>
<feature type="transmembrane region" description="Helical" evidence="2">
    <location>
        <begin position="119"/>
        <end position="140"/>
    </location>
</feature>
<feature type="region of interest" description="Disordered" evidence="1">
    <location>
        <begin position="1"/>
        <end position="21"/>
    </location>
</feature>
<dbReference type="OrthoDB" id="118637at2"/>
<dbReference type="AlphaFoldDB" id="A0A120AI52"/>
<keyword evidence="2" id="KW-0812">Transmembrane</keyword>
<evidence type="ECO:0008006" key="5">
    <source>
        <dbReference type="Google" id="ProtNLM"/>
    </source>
</evidence>
<dbReference type="Gene3D" id="3.30.530.20">
    <property type="match status" value="1"/>
</dbReference>
<feature type="transmembrane region" description="Helical" evidence="2">
    <location>
        <begin position="63"/>
        <end position="82"/>
    </location>
</feature>
<evidence type="ECO:0000313" key="3">
    <source>
        <dbReference type="EMBL" id="KWS07160.1"/>
    </source>
</evidence>
<dbReference type="RefSeq" id="WP_036110621.1">
    <property type="nucleotide sequence ID" value="NZ_JAJA02000001.1"/>
</dbReference>
<feature type="transmembrane region" description="Helical" evidence="2">
    <location>
        <begin position="94"/>
        <end position="113"/>
    </location>
</feature>